<comment type="caution">
    <text evidence="7">The sequence shown here is derived from an EMBL/GenBank/DDBJ whole genome shotgun (WGS) entry which is preliminary data.</text>
</comment>
<proteinExistence type="inferred from homology"/>
<dbReference type="GO" id="GO:0016651">
    <property type="term" value="F:oxidoreductase activity, acting on NAD(P)H"/>
    <property type="evidence" value="ECO:0007669"/>
    <property type="project" value="InterPro"/>
</dbReference>
<evidence type="ECO:0000256" key="3">
    <source>
        <dbReference type="ARBA" id="ARBA00022741"/>
    </source>
</evidence>
<evidence type="ECO:0000256" key="2">
    <source>
        <dbReference type="ARBA" id="ARBA00011245"/>
    </source>
</evidence>
<dbReference type="AlphaFoldDB" id="A0A3E2GT51"/>
<dbReference type="InterPro" id="IPR047122">
    <property type="entry name" value="Trans-enoyl_RdTase-like"/>
</dbReference>
<dbReference type="Gene3D" id="3.40.50.720">
    <property type="entry name" value="NAD(P)-binding Rossmann-like Domain"/>
    <property type="match status" value="1"/>
</dbReference>
<feature type="non-terminal residue" evidence="7">
    <location>
        <position position="1"/>
    </location>
</feature>
<dbReference type="InterPro" id="IPR020843">
    <property type="entry name" value="ER"/>
</dbReference>
<feature type="domain" description="Enoyl reductase (ER)" evidence="6">
    <location>
        <begin position="2"/>
        <end position="306"/>
    </location>
</feature>
<dbReference type="CDD" id="cd08249">
    <property type="entry name" value="enoyl_reductase_like"/>
    <property type="match status" value="1"/>
</dbReference>
<keyword evidence="4" id="KW-0521">NADP</keyword>
<dbReference type="GO" id="GO:0000166">
    <property type="term" value="F:nucleotide binding"/>
    <property type="evidence" value="ECO:0007669"/>
    <property type="project" value="UniProtKB-KW"/>
</dbReference>
<reference evidence="7 8" key="1">
    <citation type="submission" date="2018-05" db="EMBL/GenBank/DDBJ databases">
        <title>Draft genome sequence of Scytalidium lignicola DSM 105466, a ubiquitous saprotrophic fungus.</title>
        <authorList>
            <person name="Buettner E."/>
            <person name="Gebauer A.M."/>
            <person name="Hofrichter M."/>
            <person name="Liers C."/>
            <person name="Kellner H."/>
        </authorList>
    </citation>
    <scope>NUCLEOTIDE SEQUENCE [LARGE SCALE GENOMIC DNA]</scope>
    <source>
        <strain evidence="7 8">DSM 105466</strain>
    </source>
</reference>
<comment type="subunit">
    <text evidence="2">Monomer.</text>
</comment>
<protein>
    <recommendedName>
        <fullName evidence="6">Enoyl reductase (ER) domain-containing protein</fullName>
    </recommendedName>
</protein>
<dbReference type="EMBL" id="NCSJ02000472">
    <property type="protein sequence ID" value="RFU24289.1"/>
    <property type="molecule type" value="Genomic_DNA"/>
</dbReference>
<gene>
    <name evidence="7" type="ORF">B7463_g12047</name>
</gene>
<dbReference type="PANTHER" id="PTHR45348:SF1">
    <property type="entry name" value="TRANS-ENOYL REDUCTASE STHE"/>
    <property type="match status" value="1"/>
</dbReference>
<dbReference type="InterPro" id="IPR013154">
    <property type="entry name" value="ADH-like_N"/>
</dbReference>
<feature type="non-terminal residue" evidence="7">
    <location>
        <position position="308"/>
    </location>
</feature>
<evidence type="ECO:0000259" key="6">
    <source>
        <dbReference type="SMART" id="SM00829"/>
    </source>
</evidence>
<organism evidence="7 8">
    <name type="scientific">Scytalidium lignicola</name>
    <name type="common">Hyphomycete</name>
    <dbReference type="NCBI Taxonomy" id="5539"/>
    <lineage>
        <taxon>Eukaryota</taxon>
        <taxon>Fungi</taxon>
        <taxon>Dikarya</taxon>
        <taxon>Ascomycota</taxon>
        <taxon>Pezizomycotina</taxon>
        <taxon>Leotiomycetes</taxon>
        <taxon>Leotiomycetes incertae sedis</taxon>
        <taxon>Scytalidium</taxon>
    </lineage>
</organism>
<comment type="similarity">
    <text evidence="1">Belongs to the zinc-containing alcohol dehydrogenase family.</text>
</comment>
<keyword evidence="8" id="KW-1185">Reference proteome</keyword>
<accession>A0A3E2GT51</accession>
<dbReference type="STRING" id="5539.A0A3E2GT51"/>
<name>A0A3E2GT51_SCYLI</name>
<dbReference type="SUPFAM" id="SSF51735">
    <property type="entry name" value="NAD(P)-binding Rossmann-fold domains"/>
    <property type="match status" value="1"/>
</dbReference>
<dbReference type="InterPro" id="IPR011032">
    <property type="entry name" value="GroES-like_sf"/>
</dbReference>
<dbReference type="OMA" id="VDAKMLD"/>
<evidence type="ECO:0000256" key="1">
    <source>
        <dbReference type="ARBA" id="ARBA00008072"/>
    </source>
</evidence>
<dbReference type="Proteomes" id="UP000258309">
    <property type="component" value="Unassembled WGS sequence"/>
</dbReference>
<dbReference type="OrthoDB" id="48317at2759"/>
<dbReference type="InterPro" id="IPR013149">
    <property type="entry name" value="ADH-like_C"/>
</dbReference>
<keyword evidence="5" id="KW-0560">Oxidoreductase</keyword>
<dbReference type="Pfam" id="PF00107">
    <property type="entry name" value="ADH_zinc_N"/>
    <property type="match status" value="1"/>
</dbReference>
<dbReference type="PANTHER" id="PTHR45348">
    <property type="entry name" value="HYPOTHETICAL OXIDOREDUCTASE (EUROFUNG)"/>
    <property type="match status" value="1"/>
</dbReference>
<sequence>FSAVPGAIHGYDFAGTIVGLGTDTPAHLRLGDRVAGCVHGMNPSLPDVGAFAEYVAASAELLLKIPADMPFEDAASIGLGLFTAGLGLFRELQVPASLGPEKLGPDDPDRAEFVLVAGGSAATGTRAIQLLKLVGLRPIATSSPRNFELVRRFGAEKVFDYNSPECADEIRGYTRNTLAYALDCIATAETTQLCYGAIGRAGGRYATVEPFREAITSQRPLTIVPSWLLAVTVFGRKVALDGEYGRDASPGDHDFAIKLTAQVQALLDQGKIGTHPIKVMSGGWDGVIEGVDTIRLQEMSGQKLVYPV</sequence>
<keyword evidence="3" id="KW-0547">Nucleotide-binding</keyword>
<dbReference type="InterPro" id="IPR036291">
    <property type="entry name" value="NAD(P)-bd_dom_sf"/>
</dbReference>
<dbReference type="Pfam" id="PF08240">
    <property type="entry name" value="ADH_N"/>
    <property type="match status" value="1"/>
</dbReference>
<evidence type="ECO:0000256" key="4">
    <source>
        <dbReference type="ARBA" id="ARBA00022857"/>
    </source>
</evidence>
<evidence type="ECO:0000313" key="7">
    <source>
        <dbReference type="EMBL" id="RFU24289.1"/>
    </source>
</evidence>
<evidence type="ECO:0000256" key="5">
    <source>
        <dbReference type="ARBA" id="ARBA00023002"/>
    </source>
</evidence>
<evidence type="ECO:0000313" key="8">
    <source>
        <dbReference type="Proteomes" id="UP000258309"/>
    </source>
</evidence>
<dbReference type="Gene3D" id="3.90.180.10">
    <property type="entry name" value="Medium-chain alcohol dehydrogenases, catalytic domain"/>
    <property type="match status" value="1"/>
</dbReference>
<dbReference type="SMART" id="SM00829">
    <property type="entry name" value="PKS_ER"/>
    <property type="match status" value="1"/>
</dbReference>
<dbReference type="SUPFAM" id="SSF50129">
    <property type="entry name" value="GroES-like"/>
    <property type="match status" value="1"/>
</dbReference>